<sequence length="720" mass="80938">MPSFTSVESALEFLKKNSTSLAAWRCLEDLQALLSINDPPMEVDRPLAKAPSKPKPKEVQWEFSYGCVDPPSRPTDGSERDWREARVAQLRSEQEVWETWKSPDDVLLAQQKALGDMKQLLMKVNEDRTHLKKAEVLEAMTSFFFAAKHLNRASQLRKKVSRDRRDFARLKMEKTEQRILDHALAELTYLQGRESAIKTGVYIPESDIPPGILPMDAFLKIAPEDIRQLMATASPEDPRVQLSRVKTEIHQLTQMTEGVVEAEGGLANVEREKADLSTRIDRLGPVTLNLLEAGEALASQLNLSESELAAEESELEDLAARLPQPLFNLYLSALESRKISGLSLRVKAEGSSAETDLYAEAIEGSRSLLVKEWVKRSSSMANQLQGSGRKRRGSYCTFPPRNDGTRTPKVEDPDVTHAVGSPEEWTHILNKPLKEIQALVTQVHPLSVLIQLIDSSLDPSEVSLRFSYVEGLELAFVSTEISSKPHPTFLQALLPRDDARVSPNPSTVFILKRFQPKISFEELQESLNIGKAYHWVQRVCGRRFPCRSVEGLDQMESISEVLSHCRQRLSVVADLKQLLRTKTVDIGGGFTLSKFQESQPNWTSRKEQEFQSAQACVEGELRSTVVQSVVIRFVLLIHGNHPLKRPSCFISVQKLDSAQTKKLQRSIRASLGALPEGGTSLLDCLQAMAKEANSFVESELNEDPQEQEEPTPRKRPRRRR</sequence>
<comment type="subcellular location">
    <subcellularLocation>
        <location evidence="1">Nucleus</location>
    </subcellularLocation>
</comment>
<evidence type="ECO:0000313" key="6">
    <source>
        <dbReference type="EMBL" id="CAD7224464.1"/>
    </source>
</evidence>
<dbReference type="OrthoDB" id="20582at2759"/>
<dbReference type="PANTHER" id="PTHR13375">
    <property type="entry name" value="FMS INTERACTING PROTEIN"/>
    <property type="match status" value="1"/>
</dbReference>
<dbReference type="Pfam" id="PF09766">
    <property type="entry name" value="FmiP_Thoc5"/>
    <property type="match status" value="1"/>
</dbReference>
<feature type="region of interest" description="Disordered" evidence="5">
    <location>
        <begin position="695"/>
        <end position="720"/>
    </location>
</feature>
<dbReference type="InterPro" id="IPR019163">
    <property type="entry name" value="THO_Thoc5"/>
</dbReference>
<feature type="region of interest" description="Disordered" evidence="5">
    <location>
        <begin position="382"/>
        <end position="414"/>
    </location>
</feature>
<dbReference type="GO" id="GO:0006406">
    <property type="term" value="P:mRNA export from nucleus"/>
    <property type="evidence" value="ECO:0007669"/>
    <property type="project" value="TreeGrafter"/>
</dbReference>
<evidence type="ECO:0000256" key="2">
    <source>
        <dbReference type="ARBA" id="ARBA00008044"/>
    </source>
</evidence>
<feature type="compositionally biased region" description="Basic and acidic residues" evidence="5">
    <location>
        <begin position="403"/>
        <end position="414"/>
    </location>
</feature>
<keyword evidence="4" id="KW-0175">Coiled coil</keyword>
<feature type="coiled-coil region" evidence="4">
    <location>
        <begin position="259"/>
        <end position="321"/>
    </location>
</feature>
<name>A0A7R8W651_9CRUS</name>
<comment type="similarity">
    <text evidence="2">Belongs to the THOC5 family.</text>
</comment>
<protein>
    <submittedName>
        <fullName evidence="6">Uncharacterized protein</fullName>
    </submittedName>
</protein>
<evidence type="ECO:0000256" key="4">
    <source>
        <dbReference type="SAM" id="Coils"/>
    </source>
</evidence>
<keyword evidence="3" id="KW-0539">Nucleus</keyword>
<accession>A0A7R8W651</accession>
<evidence type="ECO:0000256" key="5">
    <source>
        <dbReference type="SAM" id="MobiDB-lite"/>
    </source>
</evidence>
<dbReference type="GO" id="GO:0003729">
    <property type="term" value="F:mRNA binding"/>
    <property type="evidence" value="ECO:0007669"/>
    <property type="project" value="TreeGrafter"/>
</dbReference>
<evidence type="ECO:0000256" key="3">
    <source>
        <dbReference type="ARBA" id="ARBA00023242"/>
    </source>
</evidence>
<dbReference type="EMBL" id="OB660375">
    <property type="protein sequence ID" value="CAD7224464.1"/>
    <property type="molecule type" value="Genomic_DNA"/>
</dbReference>
<proteinExistence type="inferred from homology"/>
<dbReference type="GO" id="GO:0000445">
    <property type="term" value="C:THO complex part of transcription export complex"/>
    <property type="evidence" value="ECO:0007669"/>
    <property type="project" value="TreeGrafter"/>
</dbReference>
<reference evidence="6" key="1">
    <citation type="submission" date="2020-11" db="EMBL/GenBank/DDBJ databases">
        <authorList>
            <person name="Tran Van P."/>
        </authorList>
    </citation>
    <scope>NUCLEOTIDE SEQUENCE</scope>
</reference>
<dbReference type="AlphaFoldDB" id="A0A7R8W651"/>
<evidence type="ECO:0000256" key="1">
    <source>
        <dbReference type="ARBA" id="ARBA00004123"/>
    </source>
</evidence>
<feature type="compositionally biased region" description="Acidic residues" evidence="5">
    <location>
        <begin position="699"/>
        <end position="709"/>
    </location>
</feature>
<organism evidence="6">
    <name type="scientific">Cyprideis torosa</name>
    <dbReference type="NCBI Taxonomy" id="163714"/>
    <lineage>
        <taxon>Eukaryota</taxon>
        <taxon>Metazoa</taxon>
        <taxon>Ecdysozoa</taxon>
        <taxon>Arthropoda</taxon>
        <taxon>Crustacea</taxon>
        <taxon>Oligostraca</taxon>
        <taxon>Ostracoda</taxon>
        <taxon>Podocopa</taxon>
        <taxon>Podocopida</taxon>
        <taxon>Cytherocopina</taxon>
        <taxon>Cytheroidea</taxon>
        <taxon>Cytherideidae</taxon>
        <taxon>Cyprideis</taxon>
    </lineage>
</organism>
<dbReference type="PANTHER" id="PTHR13375:SF3">
    <property type="entry name" value="THO COMPLEX SUBUNIT 5 HOMOLOG"/>
    <property type="match status" value="1"/>
</dbReference>
<gene>
    <name evidence="6" type="ORF">CTOB1V02_LOCUS2422</name>
</gene>